<dbReference type="Proteomes" id="UP000317650">
    <property type="component" value="Chromosome 4"/>
</dbReference>
<reference evidence="1 2" key="1">
    <citation type="journal article" date="2019" name="Nat. Plants">
        <title>Genome sequencing of Musa balbisiana reveals subgenome evolution and function divergence in polyploid bananas.</title>
        <authorList>
            <person name="Yao X."/>
        </authorList>
    </citation>
    <scope>NUCLEOTIDE SEQUENCE [LARGE SCALE GENOMIC DNA]</scope>
    <source>
        <strain evidence="2">cv. DH-PKW</strain>
        <tissue evidence="1">Leaves</tissue>
    </source>
</reference>
<keyword evidence="2" id="KW-1185">Reference proteome</keyword>
<comment type="caution">
    <text evidence="1">The sequence shown here is derived from an EMBL/GenBank/DDBJ whole genome shotgun (WGS) entry which is preliminary data.</text>
</comment>
<dbReference type="PANTHER" id="PTHR35282:SF2">
    <property type="entry name" value="F5D14.24 PROTEIN"/>
    <property type="match status" value="1"/>
</dbReference>
<protein>
    <submittedName>
        <fullName evidence="1">Uncharacterized protein</fullName>
    </submittedName>
</protein>
<dbReference type="EMBL" id="PYDT01000001">
    <property type="protein sequence ID" value="THU71814.1"/>
    <property type="molecule type" value="Genomic_DNA"/>
</dbReference>
<dbReference type="PANTHER" id="PTHR35282">
    <property type="entry name" value="F5D14.24 PROTEIN"/>
    <property type="match status" value="1"/>
</dbReference>
<evidence type="ECO:0000313" key="2">
    <source>
        <dbReference type="Proteomes" id="UP000317650"/>
    </source>
</evidence>
<name>A0A4S8K9U5_MUSBA</name>
<dbReference type="InterPro" id="IPR049198">
    <property type="entry name" value="DUF6865"/>
</dbReference>
<proteinExistence type="predicted"/>
<gene>
    <name evidence="1" type="ORF">C4D60_Mb04t05480</name>
</gene>
<evidence type="ECO:0000313" key="1">
    <source>
        <dbReference type="EMBL" id="THU71814.1"/>
    </source>
</evidence>
<dbReference type="Pfam" id="PF21737">
    <property type="entry name" value="DUF6865"/>
    <property type="match status" value="1"/>
</dbReference>
<organism evidence="1 2">
    <name type="scientific">Musa balbisiana</name>
    <name type="common">Banana</name>
    <dbReference type="NCBI Taxonomy" id="52838"/>
    <lineage>
        <taxon>Eukaryota</taxon>
        <taxon>Viridiplantae</taxon>
        <taxon>Streptophyta</taxon>
        <taxon>Embryophyta</taxon>
        <taxon>Tracheophyta</taxon>
        <taxon>Spermatophyta</taxon>
        <taxon>Magnoliopsida</taxon>
        <taxon>Liliopsida</taxon>
        <taxon>Zingiberales</taxon>
        <taxon>Musaceae</taxon>
        <taxon>Musa</taxon>
    </lineage>
</organism>
<dbReference type="AlphaFoldDB" id="A0A4S8K9U5"/>
<accession>A0A4S8K9U5</accession>
<sequence>MFIVSSQEQESSNLIEAIVTEWMMDPPPMGTTAELNRDLIMDNVSSEKEISLEFVRESLMAISQCVPDIVASDGSPVKPAAVAADAFVDQNDGTGADDYMSKLISISYMQSPDVKPSLPLVENPGS</sequence>